<dbReference type="Gene3D" id="2.120.10.80">
    <property type="entry name" value="Kelch-type beta propeller"/>
    <property type="match status" value="2"/>
</dbReference>
<proteinExistence type="predicted"/>
<dbReference type="InterPro" id="IPR052124">
    <property type="entry name" value="Rab9_kelch_effector"/>
</dbReference>
<dbReference type="Proteomes" id="UP000031668">
    <property type="component" value="Unassembled WGS sequence"/>
</dbReference>
<protein>
    <recommendedName>
        <fullName evidence="4">Rab9 effector protein with kelch motifs</fullName>
    </recommendedName>
</protein>
<evidence type="ECO:0000256" key="1">
    <source>
        <dbReference type="ARBA" id="ARBA00022441"/>
    </source>
</evidence>
<dbReference type="InterPro" id="IPR011043">
    <property type="entry name" value="Gal_Oxase/kelch_b-propeller"/>
</dbReference>
<dbReference type="SUPFAM" id="SSF50965">
    <property type="entry name" value="Galactose oxidase, central domain"/>
    <property type="match status" value="1"/>
</dbReference>
<evidence type="ECO:0000256" key="4">
    <source>
        <dbReference type="ARBA" id="ARBA00039295"/>
    </source>
</evidence>
<dbReference type="AlphaFoldDB" id="A0A0C2IWC5"/>
<evidence type="ECO:0000256" key="2">
    <source>
        <dbReference type="ARBA" id="ARBA00022737"/>
    </source>
</evidence>
<name>A0A0C2IWC5_THEKT</name>
<keyword evidence="2" id="KW-0677">Repeat</keyword>
<dbReference type="Pfam" id="PF24681">
    <property type="entry name" value="Kelch_KLHDC2_KLHL20_DRC7"/>
    <property type="match status" value="1"/>
</dbReference>
<dbReference type="PANTHER" id="PTHR46647:SF1">
    <property type="entry name" value="RAB9 EFFECTOR PROTEIN WITH KELCH MOTIFS"/>
    <property type="match status" value="1"/>
</dbReference>
<comment type="caution">
    <text evidence="5">The sequence shown here is derived from an EMBL/GenBank/DDBJ whole genome shotgun (WGS) entry which is preliminary data.</text>
</comment>
<keyword evidence="6" id="KW-1185">Reference proteome</keyword>
<dbReference type="InterPro" id="IPR015915">
    <property type="entry name" value="Kelch-typ_b-propeller"/>
</dbReference>
<evidence type="ECO:0000313" key="5">
    <source>
        <dbReference type="EMBL" id="KII61167.1"/>
    </source>
</evidence>
<keyword evidence="1" id="KW-0880">Kelch repeat</keyword>
<dbReference type="OrthoDB" id="191037at2759"/>
<sequence>MSDNIVSIDFGEKSTEPLPRRNHCMASVGKYFIIYGGSFIQYFTKYKELWIYNTVTSIWKRYLAPIEEQYAYMFCSMCAFENRVFIFGGSYDTYGIKKTNSLISFDICDATWQTVSPHIKDYDDNTPPPMIESCIFYHNGSLYILGGIHSDGFVDSMYKFCLETSTWTLVQQNGQKPCTSSQIYGTVFNNQFFTFGYSEELGRNRFKNITIFDLNSNTWTTRGTNSKSQLYPDGLRTQESIAFYSRFAYVSGGEYADGYYSDVWRIDLETLEWLKLDTTLKPDMSYLNTFVVDDSYLYCFGGTSQNSDGFITLECYQIVPPKSDDACLESIKQPTRLKN</sequence>
<gene>
    <name evidence="5" type="ORF">RF11_16450</name>
</gene>
<organism evidence="5 6">
    <name type="scientific">Thelohanellus kitauei</name>
    <name type="common">Myxosporean</name>
    <dbReference type="NCBI Taxonomy" id="669202"/>
    <lineage>
        <taxon>Eukaryota</taxon>
        <taxon>Metazoa</taxon>
        <taxon>Cnidaria</taxon>
        <taxon>Myxozoa</taxon>
        <taxon>Myxosporea</taxon>
        <taxon>Bivalvulida</taxon>
        <taxon>Platysporina</taxon>
        <taxon>Myxobolidae</taxon>
        <taxon>Thelohanellus</taxon>
    </lineage>
</organism>
<evidence type="ECO:0000313" key="6">
    <source>
        <dbReference type="Proteomes" id="UP000031668"/>
    </source>
</evidence>
<comment type="function">
    <text evidence="3">Rab9 effector required for endosome to trans-Golgi network (TGN) transport.</text>
</comment>
<reference evidence="5 6" key="1">
    <citation type="journal article" date="2014" name="Genome Biol. Evol.">
        <title>The genome of the myxosporean Thelohanellus kitauei shows adaptations to nutrient acquisition within its fish host.</title>
        <authorList>
            <person name="Yang Y."/>
            <person name="Xiong J."/>
            <person name="Zhou Z."/>
            <person name="Huo F."/>
            <person name="Miao W."/>
            <person name="Ran C."/>
            <person name="Liu Y."/>
            <person name="Zhang J."/>
            <person name="Feng J."/>
            <person name="Wang M."/>
            <person name="Wang M."/>
            <person name="Wang L."/>
            <person name="Yao B."/>
        </authorList>
    </citation>
    <scope>NUCLEOTIDE SEQUENCE [LARGE SCALE GENOMIC DNA]</scope>
    <source>
        <strain evidence="5">Wuqing</strain>
    </source>
</reference>
<dbReference type="EMBL" id="JWZT01005375">
    <property type="protein sequence ID" value="KII61167.1"/>
    <property type="molecule type" value="Genomic_DNA"/>
</dbReference>
<evidence type="ECO:0000256" key="3">
    <source>
        <dbReference type="ARBA" id="ARBA00037224"/>
    </source>
</evidence>
<accession>A0A0C2IWC5</accession>
<dbReference type="PANTHER" id="PTHR46647">
    <property type="entry name" value="RAB9 EFFECTOR PROTEIN WITH KELCH MOTIFS"/>
    <property type="match status" value="1"/>
</dbReference>